<keyword evidence="3" id="KW-1185">Reference proteome</keyword>
<reference evidence="2" key="1">
    <citation type="submission" date="2019-09" db="EMBL/GenBank/DDBJ databases">
        <title>Draft genome information of white flower Hibiscus syriacus.</title>
        <authorList>
            <person name="Kim Y.-M."/>
        </authorList>
    </citation>
    <scope>NUCLEOTIDE SEQUENCE [LARGE SCALE GENOMIC DNA]</scope>
    <source>
        <strain evidence="2">YM2019G1</strain>
    </source>
</reference>
<evidence type="ECO:0000259" key="1">
    <source>
        <dbReference type="Pfam" id="PF20512"/>
    </source>
</evidence>
<organism evidence="2 3">
    <name type="scientific">Hibiscus syriacus</name>
    <name type="common">Rose of Sharon</name>
    <dbReference type="NCBI Taxonomy" id="106335"/>
    <lineage>
        <taxon>Eukaryota</taxon>
        <taxon>Viridiplantae</taxon>
        <taxon>Streptophyta</taxon>
        <taxon>Embryophyta</taxon>
        <taxon>Tracheophyta</taxon>
        <taxon>Spermatophyta</taxon>
        <taxon>Magnoliopsida</taxon>
        <taxon>eudicotyledons</taxon>
        <taxon>Gunneridae</taxon>
        <taxon>Pentapetalae</taxon>
        <taxon>rosids</taxon>
        <taxon>malvids</taxon>
        <taxon>Malvales</taxon>
        <taxon>Malvaceae</taxon>
        <taxon>Malvoideae</taxon>
        <taxon>Hibiscus</taxon>
    </lineage>
</organism>
<dbReference type="Proteomes" id="UP000436088">
    <property type="component" value="Unassembled WGS sequence"/>
</dbReference>
<dbReference type="SUPFAM" id="SSF51182">
    <property type="entry name" value="RmlC-like cupins"/>
    <property type="match status" value="1"/>
</dbReference>
<evidence type="ECO:0000313" key="2">
    <source>
        <dbReference type="EMBL" id="KAE8668958.1"/>
    </source>
</evidence>
<dbReference type="InterPro" id="IPR011051">
    <property type="entry name" value="RmlC_Cupin_sf"/>
</dbReference>
<name>A0A6A2X2T5_HIBSY</name>
<dbReference type="Gene3D" id="1.10.441.10">
    <property type="entry name" value="Phosphomannose Isomerase, domain 2"/>
    <property type="match status" value="1"/>
</dbReference>
<comment type="caution">
    <text evidence="2">The sequence shown here is derived from an EMBL/GenBank/DDBJ whole genome shotgun (WGS) entry which is preliminary data.</text>
</comment>
<dbReference type="AlphaFoldDB" id="A0A6A2X2T5"/>
<feature type="domain" description="Phosphomannose isomerase type I helical insertion" evidence="1">
    <location>
        <begin position="98"/>
        <end position="142"/>
    </location>
</feature>
<dbReference type="PANTHER" id="PTHR10309:SF0">
    <property type="entry name" value="MANNOSE-6-PHOSPHATE ISOMERASE"/>
    <property type="match status" value="1"/>
</dbReference>
<protein>
    <recommendedName>
        <fullName evidence="1">Phosphomannose isomerase type I helical insertion domain-containing protein</fullName>
    </recommendedName>
</protein>
<sequence>MFLRLLKWSALHRQNKLWISTTKVALPAMKLNLLCARSSHLMSARKEMTTKAISKLKTQLLIESQELKQVLEDVPEIVEAVGIASAKQVMDIHDQGGAANEIKSALRSSRTLFEESEGEEELVLELEKQYPGDIGVLSAFLLNYVKLKGGNFVCAANEPHAYLSGDCIQAWQPRTMSSELVSLPSIVMSNPLFHPHYNQGYPEILLGLPLSPYITRYLSTPFFRPSEERPISTRGFSL</sequence>
<dbReference type="GO" id="GO:0005829">
    <property type="term" value="C:cytosol"/>
    <property type="evidence" value="ECO:0007669"/>
    <property type="project" value="TreeGrafter"/>
</dbReference>
<proteinExistence type="predicted"/>
<dbReference type="Pfam" id="PF20512">
    <property type="entry name" value="PMI_typeI_hel"/>
    <property type="match status" value="1"/>
</dbReference>
<dbReference type="UniPathway" id="UPA00126">
    <property type="reaction ID" value="UER00423"/>
</dbReference>
<gene>
    <name evidence="2" type="ORF">F3Y22_tig00112281pilonHSYRG00300</name>
</gene>
<dbReference type="PANTHER" id="PTHR10309">
    <property type="entry name" value="MANNOSE-6-PHOSPHATE ISOMERASE"/>
    <property type="match status" value="1"/>
</dbReference>
<accession>A0A6A2X2T5</accession>
<dbReference type="InterPro" id="IPR016305">
    <property type="entry name" value="Mannose-6-P_Isomerase"/>
</dbReference>
<dbReference type="Gene3D" id="2.60.120.10">
    <property type="entry name" value="Jelly Rolls"/>
    <property type="match status" value="1"/>
</dbReference>
<dbReference type="InterPro" id="IPR014710">
    <property type="entry name" value="RmlC-like_jellyroll"/>
</dbReference>
<dbReference type="InterPro" id="IPR046458">
    <property type="entry name" value="PMI_typeI_hel"/>
</dbReference>
<dbReference type="GO" id="GO:0004476">
    <property type="term" value="F:mannose-6-phosphate isomerase activity"/>
    <property type="evidence" value="ECO:0007669"/>
    <property type="project" value="InterPro"/>
</dbReference>
<evidence type="ECO:0000313" key="3">
    <source>
        <dbReference type="Proteomes" id="UP000436088"/>
    </source>
</evidence>
<dbReference type="EMBL" id="VEPZ02001541">
    <property type="protein sequence ID" value="KAE8668958.1"/>
    <property type="molecule type" value="Genomic_DNA"/>
</dbReference>
<dbReference type="GO" id="GO:0009298">
    <property type="term" value="P:GDP-mannose biosynthetic process"/>
    <property type="evidence" value="ECO:0007669"/>
    <property type="project" value="UniProtKB-UniPathway"/>
</dbReference>